<proteinExistence type="predicted"/>
<protein>
    <submittedName>
        <fullName evidence="2">Uncharacterized protein</fullName>
    </submittedName>
</protein>
<dbReference type="EMBL" id="MCFK01002810">
    <property type="protein sequence ID" value="RKF63089.1"/>
    <property type="molecule type" value="Genomic_DNA"/>
</dbReference>
<evidence type="ECO:0000256" key="1">
    <source>
        <dbReference type="SAM" id="SignalP"/>
    </source>
</evidence>
<organism evidence="2 3">
    <name type="scientific">Erysiphe neolycopersici</name>
    <dbReference type="NCBI Taxonomy" id="212602"/>
    <lineage>
        <taxon>Eukaryota</taxon>
        <taxon>Fungi</taxon>
        <taxon>Dikarya</taxon>
        <taxon>Ascomycota</taxon>
        <taxon>Pezizomycotina</taxon>
        <taxon>Leotiomycetes</taxon>
        <taxon>Erysiphales</taxon>
        <taxon>Erysiphaceae</taxon>
        <taxon>Erysiphe</taxon>
    </lineage>
</organism>
<accession>A0A420I072</accession>
<name>A0A420I072_9PEZI</name>
<feature type="chain" id="PRO_5019280884" evidence="1">
    <location>
        <begin position="22"/>
        <end position="137"/>
    </location>
</feature>
<feature type="signal peptide" evidence="1">
    <location>
        <begin position="1"/>
        <end position="21"/>
    </location>
</feature>
<dbReference type="Proteomes" id="UP000286134">
    <property type="component" value="Unassembled WGS sequence"/>
</dbReference>
<gene>
    <name evidence="2" type="ORF">OnM2_06527</name>
</gene>
<keyword evidence="1" id="KW-0732">Signal</keyword>
<comment type="caution">
    <text evidence="2">The sequence shown here is derived from an EMBL/GenBank/DDBJ whole genome shotgun (WGS) entry which is preliminary data.</text>
</comment>
<sequence length="137" mass="15944">MRISYFFIIQNLLLGSFLISAEPRNSRSRQQTSNSHDLIYKSKMNVDCGKEKFTHIDLDNAAAKACKQAKNGQSSLASFRKHLPFSTSYKIYRGKFSKDHRTPESHLQLLLPSKKRNVFRKNIMQSYIRFLRKKNAS</sequence>
<evidence type="ECO:0000313" key="3">
    <source>
        <dbReference type="Proteomes" id="UP000286134"/>
    </source>
</evidence>
<keyword evidence="3" id="KW-1185">Reference proteome</keyword>
<dbReference type="AlphaFoldDB" id="A0A420I072"/>
<dbReference type="SMR" id="A0A420I072"/>
<reference evidence="2 3" key="1">
    <citation type="journal article" date="2018" name="BMC Genomics">
        <title>Comparative genome analyses reveal sequence features reflecting distinct modes of host-adaptation between dicot and monocot powdery mildew.</title>
        <authorList>
            <person name="Wu Y."/>
            <person name="Ma X."/>
            <person name="Pan Z."/>
            <person name="Kale S.D."/>
            <person name="Song Y."/>
            <person name="King H."/>
            <person name="Zhang Q."/>
            <person name="Presley C."/>
            <person name="Deng X."/>
            <person name="Wei C.I."/>
            <person name="Xiao S."/>
        </authorList>
    </citation>
    <scope>NUCLEOTIDE SEQUENCE [LARGE SCALE GENOMIC DNA]</scope>
    <source>
        <strain evidence="2">UMSG2</strain>
    </source>
</reference>
<evidence type="ECO:0000313" key="2">
    <source>
        <dbReference type="EMBL" id="RKF63089.1"/>
    </source>
</evidence>